<evidence type="ECO:0000256" key="2">
    <source>
        <dbReference type="ARBA" id="ARBA00022857"/>
    </source>
</evidence>
<dbReference type="STRING" id="1912961.BU204_29665"/>
<dbReference type="InterPro" id="IPR020904">
    <property type="entry name" value="Sc_DH/Rdtase_CS"/>
</dbReference>
<dbReference type="InterPro" id="IPR036291">
    <property type="entry name" value="NAD(P)-bd_dom_sf"/>
</dbReference>
<dbReference type="RefSeq" id="WP_075129084.1">
    <property type="nucleotide sequence ID" value="NZ_MSIE01000063.1"/>
</dbReference>
<dbReference type="GO" id="GO:0016491">
    <property type="term" value="F:oxidoreductase activity"/>
    <property type="evidence" value="ECO:0007669"/>
    <property type="project" value="UniProtKB-KW"/>
</dbReference>
<dbReference type="Proteomes" id="UP000185596">
    <property type="component" value="Unassembled WGS sequence"/>
</dbReference>
<dbReference type="PRINTS" id="PR00080">
    <property type="entry name" value="SDRFAMILY"/>
</dbReference>
<dbReference type="PROSITE" id="PS00061">
    <property type="entry name" value="ADH_SHORT"/>
    <property type="match status" value="1"/>
</dbReference>
<dbReference type="EMBL" id="MSIE01000063">
    <property type="protein sequence ID" value="OLF11941.1"/>
    <property type="molecule type" value="Genomic_DNA"/>
</dbReference>
<dbReference type="AlphaFoldDB" id="A0A1Q8CC36"/>
<accession>A0A1Q8CC36</accession>
<dbReference type="Pfam" id="PF00106">
    <property type="entry name" value="adh_short"/>
    <property type="match status" value="1"/>
</dbReference>
<evidence type="ECO:0008006" key="7">
    <source>
        <dbReference type="Google" id="ProtNLM"/>
    </source>
</evidence>
<evidence type="ECO:0000256" key="4">
    <source>
        <dbReference type="RuleBase" id="RU000363"/>
    </source>
</evidence>
<gene>
    <name evidence="5" type="ORF">BU204_29665</name>
</gene>
<dbReference type="PRINTS" id="PR00081">
    <property type="entry name" value="GDHRDH"/>
</dbReference>
<dbReference type="InterPro" id="IPR002347">
    <property type="entry name" value="SDR_fam"/>
</dbReference>
<comment type="caution">
    <text evidence="5">The sequence shown here is derived from an EMBL/GenBank/DDBJ whole genome shotgun (WGS) entry which is preliminary data.</text>
</comment>
<proteinExistence type="inferred from homology"/>
<evidence type="ECO:0000256" key="1">
    <source>
        <dbReference type="ARBA" id="ARBA00006484"/>
    </source>
</evidence>
<dbReference type="SUPFAM" id="SSF51735">
    <property type="entry name" value="NAD(P)-binding Rossmann-fold domains"/>
    <property type="match status" value="1"/>
</dbReference>
<name>A0A1Q8CC36_9PSEU</name>
<organism evidence="5 6">
    <name type="scientific">Actinophytocola xanthii</name>
    <dbReference type="NCBI Taxonomy" id="1912961"/>
    <lineage>
        <taxon>Bacteria</taxon>
        <taxon>Bacillati</taxon>
        <taxon>Actinomycetota</taxon>
        <taxon>Actinomycetes</taxon>
        <taxon>Pseudonocardiales</taxon>
        <taxon>Pseudonocardiaceae</taxon>
    </lineage>
</organism>
<evidence type="ECO:0000256" key="3">
    <source>
        <dbReference type="ARBA" id="ARBA00023002"/>
    </source>
</evidence>
<sequence length="239" mass="24701">MAHTEIALVTGANKGIGFAIAGQLAARGMTVLLGARDRERRAAAVARLGGDVHGIALDVTDADSVKRAAEEVGGRFGELDVLVNNAGITGDFTQSPGSDPVEEVRRVFEVNFFGVIAVTEAMLPLLNPGARVVNVSSSVGSLADMTAPDGGHLAEMPAMLGYPVSKTALNALTAQYAKYLRDKGIRVNSVCPGYVATDLNGHDGGRTPDQGAAIAVELATRNPDGPTAGFFDDGGRVAW</sequence>
<reference evidence="5 6" key="1">
    <citation type="submission" date="2016-12" db="EMBL/GenBank/DDBJ databases">
        <title>The draft genome sequence of Actinophytocola sp. 11-183.</title>
        <authorList>
            <person name="Wang W."/>
            <person name="Yuan L."/>
        </authorList>
    </citation>
    <scope>NUCLEOTIDE SEQUENCE [LARGE SCALE GENOMIC DNA]</scope>
    <source>
        <strain evidence="5 6">11-183</strain>
    </source>
</reference>
<dbReference type="PANTHER" id="PTHR43490">
    <property type="entry name" value="(+)-NEOMENTHOL DEHYDROGENASE"/>
    <property type="match status" value="1"/>
</dbReference>
<keyword evidence="3" id="KW-0560">Oxidoreductase</keyword>
<evidence type="ECO:0000313" key="5">
    <source>
        <dbReference type="EMBL" id="OLF11941.1"/>
    </source>
</evidence>
<dbReference type="PANTHER" id="PTHR43490:SF99">
    <property type="entry name" value="SHORT-CHAIN DEHYDROGENASE_REDUCTASE"/>
    <property type="match status" value="1"/>
</dbReference>
<keyword evidence="6" id="KW-1185">Reference proteome</keyword>
<keyword evidence="2" id="KW-0521">NADP</keyword>
<evidence type="ECO:0000313" key="6">
    <source>
        <dbReference type="Proteomes" id="UP000185596"/>
    </source>
</evidence>
<dbReference type="OrthoDB" id="9781117at2"/>
<protein>
    <recommendedName>
        <fullName evidence="7">Dehydrogenase</fullName>
    </recommendedName>
</protein>
<comment type="similarity">
    <text evidence="1 4">Belongs to the short-chain dehydrogenases/reductases (SDR) family.</text>
</comment>
<dbReference type="Gene3D" id="3.40.50.720">
    <property type="entry name" value="NAD(P)-binding Rossmann-like Domain"/>
    <property type="match status" value="1"/>
</dbReference>